<organism evidence="1 2">
    <name type="scientific">Brevibacillus reuszeri</name>
    <dbReference type="NCBI Taxonomy" id="54915"/>
    <lineage>
        <taxon>Bacteria</taxon>
        <taxon>Bacillati</taxon>
        <taxon>Bacillota</taxon>
        <taxon>Bacilli</taxon>
        <taxon>Bacillales</taxon>
        <taxon>Paenibacillaceae</taxon>
        <taxon>Brevibacillus</taxon>
    </lineage>
</organism>
<accession>A0ABQ0TSP2</accession>
<comment type="caution">
    <text evidence="1">The sequence shown here is derived from an EMBL/GenBank/DDBJ whole genome shotgun (WGS) entry which is preliminary data.</text>
</comment>
<evidence type="ECO:0000313" key="2">
    <source>
        <dbReference type="Proteomes" id="UP000319578"/>
    </source>
</evidence>
<evidence type="ECO:0000313" key="1">
    <source>
        <dbReference type="EMBL" id="GED70933.1"/>
    </source>
</evidence>
<dbReference type="Proteomes" id="UP000319578">
    <property type="component" value="Unassembled WGS sequence"/>
</dbReference>
<gene>
    <name evidence="1" type="ORF">BRE01_46350</name>
</gene>
<keyword evidence="2" id="KW-1185">Reference proteome</keyword>
<sequence>MEQEKMSLGALGQELASEKIKNIQKDLLISSLGQQVALLKNGVGFSH</sequence>
<reference evidence="1 2" key="1">
    <citation type="submission" date="2019-06" db="EMBL/GenBank/DDBJ databases">
        <title>Whole genome shotgun sequence of Brevibacillus reuszeri NBRC 15719.</title>
        <authorList>
            <person name="Hosoyama A."/>
            <person name="Uohara A."/>
            <person name="Ohji S."/>
            <person name="Ichikawa N."/>
        </authorList>
    </citation>
    <scope>NUCLEOTIDE SEQUENCE [LARGE SCALE GENOMIC DNA]</scope>
    <source>
        <strain evidence="1 2">NBRC 15719</strain>
    </source>
</reference>
<dbReference type="EMBL" id="BJON01000019">
    <property type="protein sequence ID" value="GED70933.1"/>
    <property type="molecule type" value="Genomic_DNA"/>
</dbReference>
<name>A0ABQ0TSP2_9BACL</name>
<protein>
    <submittedName>
        <fullName evidence="1">Uncharacterized protein</fullName>
    </submittedName>
</protein>
<proteinExistence type="predicted"/>